<dbReference type="PROSITE" id="PS50048">
    <property type="entry name" value="ZN2_CY6_FUNGAL_2"/>
    <property type="match status" value="1"/>
</dbReference>
<dbReference type="AlphaFoldDB" id="A0A6G1H5T4"/>
<protein>
    <recommendedName>
        <fullName evidence="2">Zn(2)-C6 fungal-type domain-containing protein</fullName>
    </recommendedName>
</protein>
<evidence type="ECO:0000313" key="4">
    <source>
        <dbReference type="Proteomes" id="UP000800041"/>
    </source>
</evidence>
<evidence type="ECO:0000259" key="2">
    <source>
        <dbReference type="PROSITE" id="PS50048"/>
    </source>
</evidence>
<keyword evidence="1" id="KW-0539">Nucleus</keyword>
<reference evidence="3" key="1">
    <citation type="journal article" date="2020" name="Stud. Mycol.">
        <title>101 Dothideomycetes genomes: a test case for predicting lifestyles and emergence of pathogens.</title>
        <authorList>
            <person name="Haridas S."/>
            <person name="Albert R."/>
            <person name="Binder M."/>
            <person name="Bloem J."/>
            <person name="Labutti K."/>
            <person name="Salamov A."/>
            <person name="Andreopoulos B."/>
            <person name="Baker S."/>
            <person name="Barry K."/>
            <person name="Bills G."/>
            <person name="Bluhm B."/>
            <person name="Cannon C."/>
            <person name="Castanera R."/>
            <person name="Culley D."/>
            <person name="Daum C."/>
            <person name="Ezra D."/>
            <person name="Gonzalez J."/>
            <person name="Henrissat B."/>
            <person name="Kuo A."/>
            <person name="Liang C."/>
            <person name="Lipzen A."/>
            <person name="Lutzoni F."/>
            <person name="Magnuson J."/>
            <person name="Mondo S."/>
            <person name="Nolan M."/>
            <person name="Ohm R."/>
            <person name="Pangilinan J."/>
            <person name="Park H.-J."/>
            <person name="Ramirez L."/>
            <person name="Alfaro M."/>
            <person name="Sun H."/>
            <person name="Tritt A."/>
            <person name="Yoshinaga Y."/>
            <person name="Zwiers L.-H."/>
            <person name="Turgeon B."/>
            <person name="Goodwin S."/>
            <person name="Spatafora J."/>
            <person name="Crous P."/>
            <person name="Grigoriev I."/>
        </authorList>
    </citation>
    <scope>NUCLEOTIDE SEQUENCE</scope>
    <source>
        <strain evidence="3">CBS 113979</strain>
    </source>
</reference>
<dbReference type="Proteomes" id="UP000800041">
    <property type="component" value="Unassembled WGS sequence"/>
</dbReference>
<dbReference type="OrthoDB" id="416217at2759"/>
<dbReference type="Pfam" id="PF11951">
    <property type="entry name" value="Fungal_trans_2"/>
    <property type="match status" value="1"/>
</dbReference>
<proteinExistence type="predicted"/>
<accession>A0A6G1H5T4</accession>
<dbReference type="SUPFAM" id="SSF57701">
    <property type="entry name" value="Zn2/Cys6 DNA-binding domain"/>
    <property type="match status" value="1"/>
</dbReference>
<dbReference type="InterPro" id="IPR021858">
    <property type="entry name" value="Fun_TF"/>
</dbReference>
<name>A0A6G1H5T4_9PEZI</name>
<dbReference type="InterPro" id="IPR001138">
    <property type="entry name" value="Zn2Cys6_DnaBD"/>
</dbReference>
<dbReference type="CDD" id="cd00067">
    <property type="entry name" value="GAL4"/>
    <property type="match status" value="1"/>
</dbReference>
<dbReference type="GO" id="GO:0008270">
    <property type="term" value="F:zinc ion binding"/>
    <property type="evidence" value="ECO:0007669"/>
    <property type="project" value="InterPro"/>
</dbReference>
<dbReference type="SMART" id="SM00066">
    <property type="entry name" value="GAL4"/>
    <property type="match status" value="1"/>
</dbReference>
<gene>
    <name evidence="3" type="ORF">K402DRAFT_374176</name>
</gene>
<dbReference type="Pfam" id="PF00172">
    <property type="entry name" value="Zn_clus"/>
    <property type="match status" value="1"/>
</dbReference>
<dbReference type="PANTHER" id="PTHR47784:SF5">
    <property type="entry name" value="STEROL UPTAKE CONTROL PROTEIN 2"/>
    <property type="match status" value="1"/>
</dbReference>
<dbReference type="PROSITE" id="PS00463">
    <property type="entry name" value="ZN2_CY6_FUNGAL_1"/>
    <property type="match status" value="1"/>
</dbReference>
<dbReference type="InterPro" id="IPR036864">
    <property type="entry name" value="Zn2-C6_fun-type_DNA-bd_sf"/>
</dbReference>
<dbReference type="PRINTS" id="PR00755">
    <property type="entry name" value="AFLATOXINBRP"/>
</dbReference>
<dbReference type="PANTHER" id="PTHR47784">
    <property type="entry name" value="STEROL UPTAKE CONTROL PROTEIN 2"/>
    <property type="match status" value="1"/>
</dbReference>
<evidence type="ECO:0000313" key="3">
    <source>
        <dbReference type="EMBL" id="KAF1988318.1"/>
    </source>
</evidence>
<keyword evidence="4" id="KW-1185">Reference proteome</keyword>
<dbReference type="InterPro" id="IPR053157">
    <property type="entry name" value="Sterol_Uptake_Regulator"/>
</dbReference>
<feature type="domain" description="Zn(2)-C6 fungal-type" evidence="2">
    <location>
        <begin position="12"/>
        <end position="42"/>
    </location>
</feature>
<organism evidence="3 4">
    <name type="scientific">Aulographum hederae CBS 113979</name>
    <dbReference type="NCBI Taxonomy" id="1176131"/>
    <lineage>
        <taxon>Eukaryota</taxon>
        <taxon>Fungi</taxon>
        <taxon>Dikarya</taxon>
        <taxon>Ascomycota</taxon>
        <taxon>Pezizomycotina</taxon>
        <taxon>Dothideomycetes</taxon>
        <taxon>Pleosporomycetidae</taxon>
        <taxon>Aulographales</taxon>
        <taxon>Aulographaceae</taxon>
    </lineage>
</organism>
<dbReference type="GO" id="GO:0001228">
    <property type="term" value="F:DNA-binding transcription activator activity, RNA polymerase II-specific"/>
    <property type="evidence" value="ECO:0007669"/>
    <property type="project" value="TreeGrafter"/>
</dbReference>
<dbReference type="EMBL" id="ML977149">
    <property type="protein sequence ID" value="KAF1988318.1"/>
    <property type="molecule type" value="Genomic_DNA"/>
</dbReference>
<sequence>MMRKSHKKARTGCINCKQRKVKCDEQRPSCANCVRRSTLCVYSSHNGSPSAESPDSLGVLPNGTFAIPRNPQDYTPHSLHMLDLELLHNFTVSTCYTLSHNAVSKDVWRVEVPKLAFSNEFVMRGILAFSSLHLSYSRKDKSDFFLQYANRTHDLALREATILLSNINKDNCCALYTFSALSCMYAMSAPKNMEDLISVGQTGLEEWFILFRGTRAIIESSIDTLIAGPMAPVFRLGLRRQELRGISEPQTHYLDNLRETVLDPCDDPATKAIYTNIVDELERTFAVVEAFNTPAPESSDIFIWIWMLSEEYIQLLRERTPEALAILAHYCILLKKLDGWWWMESFNKRLIRLIYYSLHQEHRQWIRYPIEEIGWVPD</sequence>
<evidence type="ECO:0000256" key="1">
    <source>
        <dbReference type="ARBA" id="ARBA00023242"/>
    </source>
</evidence>
<dbReference type="Gene3D" id="4.10.240.10">
    <property type="entry name" value="Zn(2)-C6 fungal-type DNA-binding domain"/>
    <property type="match status" value="1"/>
</dbReference>